<accession>A0AC59Y8A4</accession>
<evidence type="ECO:0000313" key="2">
    <source>
        <dbReference type="Proteomes" id="UP001162501"/>
    </source>
</evidence>
<sequence length="102" mass="11805">MALLNHKRVKDHSEHRSNQWISTEQDESSLTWFPSPYHSEGLRSYHLSIFDMVSKKKNHSSLQGSLNILSFARCACHVKLNYHILQIKTPAHRPSPEADKLL</sequence>
<dbReference type="Proteomes" id="UP001162501">
    <property type="component" value="Chromosome 11"/>
</dbReference>
<gene>
    <name evidence="1" type="ORF">MRATA1EN22A_LOCUS3024</name>
</gene>
<proteinExistence type="predicted"/>
<organism evidence="1 2">
    <name type="scientific">Rangifer tarandus platyrhynchus</name>
    <name type="common">Svalbard reindeer</name>
    <dbReference type="NCBI Taxonomy" id="3082113"/>
    <lineage>
        <taxon>Eukaryota</taxon>
        <taxon>Metazoa</taxon>
        <taxon>Chordata</taxon>
        <taxon>Craniata</taxon>
        <taxon>Vertebrata</taxon>
        <taxon>Euteleostomi</taxon>
        <taxon>Mammalia</taxon>
        <taxon>Eutheria</taxon>
        <taxon>Laurasiatheria</taxon>
        <taxon>Artiodactyla</taxon>
        <taxon>Ruminantia</taxon>
        <taxon>Pecora</taxon>
        <taxon>Cervidae</taxon>
        <taxon>Odocoileinae</taxon>
        <taxon>Rangifer</taxon>
    </lineage>
</organism>
<evidence type="ECO:0000313" key="1">
    <source>
        <dbReference type="EMBL" id="CAM9475045.1"/>
    </source>
</evidence>
<name>A0AC59Y8A4_RANTA</name>
<dbReference type="EMBL" id="OX596095">
    <property type="protein sequence ID" value="CAM9475045.1"/>
    <property type="molecule type" value="Genomic_DNA"/>
</dbReference>
<reference evidence="1" key="2">
    <citation type="submission" date="2025-03" db="EMBL/GenBank/DDBJ databases">
        <authorList>
            <consortium name="ELIXIR-Norway"/>
            <consortium name="Elixir Norway"/>
        </authorList>
    </citation>
    <scope>NUCLEOTIDE SEQUENCE</scope>
</reference>
<protein>
    <submittedName>
        <fullName evidence="1">Uncharacterized protein</fullName>
    </submittedName>
</protein>
<reference evidence="1" key="1">
    <citation type="submission" date="2023-05" db="EMBL/GenBank/DDBJ databases">
        <authorList>
            <consortium name="ELIXIR-Norway"/>
        </authorList>
    </citation>
    <scope>NUCLEOTIDE SEQUENCE</scope>
</reference>